<dbReference type="InterPro" id="IPR049808">
    <property type="entry name" value="CONSTANS-like_Bbox1"/>
</dbReference>
<comment type="subcellular location">
    <subcellularLocation>
        <location evidence="1 9">Nucleus</location>
    </subcellularLocation>
</comment>
<evidence type="ECO:0000256" key="7">
    <source>
        <dbReference type="ARBA" id="ARBA00023242"/>
    </source>
</evidence>
<dbReference type="PROSITE" id="PS50119">
    <property type="entry name" value="ZF_BBOX"/>
    <property type="match status" value="2"/>
</dbReference>
<reference evidence="13 15" key="1">
    <citation type="submission" date="2018-09" db="EMBL/GenBank/DDBJ databases">
        <title>A high-quality reference genome of wild soybean provides a powerful tool to mine soybean genomes.</title>
        <authorList>
            <person name="Xie M."/>
            <person name="Chung C.Y.L."/>
            <person name="Li M.-W."/>
            <person name="Wong F.-L."/>
            <person name="Chan T.-F."/>
            <person name="Lam H.-M."/>
        </authorList>
    </citation>
    <scope>NUCLEOTIDE SEQUENCE [LARGE SCALE GENOMIC DNA]</scope>
    <source>
        <strain evidence="15">cv. W05</strain>
        <tissue evidence="13">Hypocotyl of etiolated seedlings</tissue>
    </source>
</reference>
<dbReference type="EMBL" id="QZWG01000012">
    <property type="protein sequence ID" value="RZB76715.1"/>
    <property type="molecule type" value="Genomic_DNA"/>
</dbReference>
<dbReference type="GO" id="GO:0008270">
    <property type="term" value="F:zinc ion binding"/>
    <property type="evidence" value="ECO:0007669"/>
    <property type="project" value="UniProtKB-KW"/>
</dbReference>
<evidence type="ECO:0000313" key="14">
    <source>
        <dbReference type="EMBL" id="RZB76715.1"/>
    </source>
</evidence>
<dbReference type="InterPro" id="IPR010402">
    <property type="entry name" value="CCT_domain"/>
</dbReference>
<evidence type="ECO:0000259" key="11">
    <source>
        <dbReference type="PROSITE" id="PS51017"/>
    </source>
</evidence>
<dbReference type="SMART" id="SM00336">
    <property type="entry name" value="BBOX"/>
    <property type="match status" value="1"/>
</dbReference>
<evidence type="ECO:0000256" key="9">
    <source>
        <dbReference type="PROSITE-ProRule" id="PRU00357"/>
    </source>
</evidence>
<feature type="domain" description="B box-type" evidence="10">
    <location>
        <begin position="49"/>
        <end position="96"/>
    </location>
</feature>
<keyword evidence="4" id="KW-0677">Repeat</keyword>
<dbReference type="GO" id="GO:0006355">
    <property type="term" value="P:regulation of DNA-templated transcription"/>
    <property type="evidence" value="ECO:0007669"/>
    <property type="project" value="UniProtKB-ARBA"/>
</dbReference>
<keyword evidence="5 8" id="KW-0863">Zinc-finger</keyword>
<dbReference type="AlphaFoldDB" id="A0A445HSP2"/>
<evidence type="ECO:0000313" key="13">
    <source>
        <dbReference type="EMBL" id="RZB76714.1"/>
    </source>
</evidence>
<evidence type="ECO:0000259" key="10">
    <source>
        <dbReference type="PROSITE" id="PS50119"/>
    </source>
</evidence>
<evidence type="ECO:0000256" key="3">
    <source>
        <dbReference type="ARBA" id="ARBA00022723"/>
    </source>
</evidence>
<evidence type="ECO:0000256" key="6">
    <source>
        <dbReference type="ARBA" id="ARBA00022833"/>
    </source>
</evidence>
<feature type="domain" description="B box-type" evidence="10">
    <location>
        <begin position="92"/>
        <end position="137"/>
    </location>
</feature>
<dbReference type="EMBL" id="QZWG01000012">
    <property type="protein sequence ID" value="RZB76714.1"/>
    <property type="molecule type" value="Genomic_DNA"/>
</dbReference>
<proteinExistence type="inferred from homology"/>
<dbReference type="CDD" id="cd19821">
    <property type="entry name" value="Bbox1_BBX-like"/>
    <property type="match status" value="1"/>
</dbReference>
<dbReference type="EMBL" id="QZWG01000012">
    <property type="protein sequence ID" value="RZB76713.1"/>
    <property type="molecule type" value="Genomic_DNA"/>
</dbReference>
<evidence type="ECO:0000256" key="2">
    <source>
        <dbReference type="ARBA" id="ARBA00010024"/>
    </source>
</evidence>
<feature type="domain" description="CCT" evidence="11">
    <location>
        <begin position="416"/>
        <end position="458"/>
    </location>
</feature>
<evidence type="ECO:0000313" key="12">
    <source>
        <dbReference type="EMBL" id="RZB76713.1"/>
    </source>
</evidence>
<dbReference type="PANTHER" id="PTHR31717">
    <property type="entry name" value="ZINC FINGER PROTEIN CONSTANS-LIKE 10"/>
    <property type="match status" value="1"/>
</dbReference>
<gene>
    <name evidence="13" type="ORF">D0Y65_034911</name>
</gene>
<protein>
    <submittedName>
        <fullName evidence="12">Zinc finger protein CONSTANS-LIKE 12 isoform A</fullName>
    </submittedName>
    <submittedName>
        <fullName evidence="13">Zinc finger protein CONSTANS-LIKE 12 isoform B</fullName>
    </submittedName>
    <submittedName>
        <fullName evidence="14">Zinc finger protein CONSTANS-LIKE 12 isoform C</fullName>
    </submittedName>
</protein>
<evidence type="ECO:0000256" key="8">
    <source>
        <dbReference type="PROSITE-ProRule" id="PRU00024"/>
    </source>
</evidence>
<name>A0A445HSP2_GLYSO</name>
<keyword evidence="15" id="KW-1185">Reference proteome</keyword>
<accession>A0A445HSP2</accession>
<organism evidence="13 15">
    <name type="scientific">Glycine soja</name>
    <name type="common">Wild soybean</name>
    <dbReference type="NCBI Taxonomy" id="3848"/>
    <lineage>
        <taxon>Eukaryota</taxon>
        <taxon>Viridiplantae</taxon>
        <taxon>Streptophyta</taxon>
        <taxon>Embryophyta</taxon>
        <taxon>Tracheophyta</taxon>
        <taxon>Spermatophyta</taxon>
        <taxon>Magnoliopsida</taxon>
        <taxon>eudicotyledons</taxon>
        <taxon>Gunneridae</taxon>
        <taxon>Pentapetalae</taxon>
        <taxon>rosids</taxon>
        <taxon>fabids</taxon>
        <taxon>Fabales</taxon>
        <taxon>Fabaceae</taxon>
        <taxon>Papilionoideae</taxon>
        <taxon>50 kb inversion clade</taxon>
        <taxon>NPAAA clade</taxon>
        <taxon>indigoferoid/millettioid clade</taxon>
        <taxon>Phaseoleae</taxon>
        <taxon>Glycine</taxon>
        <taxon>Glycine subgen. Soja</taxon>
    </lineage>
</organism>
<feature type="non-terminal residue" evidence="13">
    <location>
        <position position="1"/>
    </location>
</feature>
<dbReference type="GO" id="GO:0005634">
    <property type="term" value="C:nucleus"/>
    <property type="evidence" value="ECO:0007669"/>
    <property type="project" value="UniProtKB-SubCell"/>
</dbReference>
<dbReference type="Proteomes" id="UP000289340">
    <property type="component" value="Chromosome 12"/>
</dbReference>
<dbReference type="Pfam" id="PF06203">
    <property type="entry name" value="CCT"/>
    <property type="match status" value="1"/>
</dbReference>
<evidence type="ECO:0000256" key="4">
    <source>
        <dbReference type="ARBA" id="ARBA00022737"/>
    </source>
</evidence>
<comment type="caution">
    <text evidence="13">The sequence shown here is derived from an EMBL/GenBank/DDBJ whole genome shotgun (WGS) entry which is preliminary data.</text>
</comment>
<dbReference type="InterPro" id="IPR000315">
    <property type="entry name" value="Znf_B-box"/>
</dbReference>
<keyword evidence="7 9" id="KW-0539">Nucleus</keyword>
<keyword evidence="6" id="KW-0862">Zinc</keyword>
<comment type="similarity">
    <text evidence="2">Belongs to the CONSTANS family.</text>
</comment>
<sequence>SYNIHYFSFRIYTSLSFSQSDSWIQGLAILVNFLYLLGQEGSTPILVWSMDPLCEFCGVVRAVVYCKSDSARLCLHCDGCVHSANSLSRRHSRSLLCDKCNSQPAMIRCMDHKLSLCQGCDWNPNDCSALGHRRVALNCYTGCPSLAEFSRIWSFVFDANSSLGGWESVGTLPKSESCTSQCLEQTDHNGGSFGLVSDKLDEIESCVIYEPWMGQSQIIPSNPNYTPFCKDEAFFFPQDSNQPKECPNLGIHDGSELCEGFNVDNLQLNFESADEIFGCSQDATRYHLEDGGMDCLLMDKNISVTESNSLIESALEASSSIQQDCVAFQSSRAGGSASVMQVINSNTNCALMNPSCTRNISLGFPQGVHSKMPLQFPNIVGENNSTEYQDCRFSQVFLPGESPWESNLEGTCPQARDKAKMRYNEKKKTRMFGKQIRYASRKARADTRKRVKGRFVKAGEAYDYDPLGTRDI</sequence>
<dbReference type="PROSITE" id="PS51017">
    <property type="entry name" value="CCT"/>
    <property type="match status" value="1"/>
</dbReference>
<evidence type="ECO:0000256" key="5">
    <source>
        <dbReference type="ARBA" id="ARBA00022771"/>
    </source>
</evidence>
<dbReference type="PANTHER" id="PTHR31717:SF46">
    <property type="entry name" value="CCT MOTIF FAMILY PROTEIN-RELATED"/>
    <property type="match status" value="1"/>
</dbReference>
<evidence type="ECO:0000256" key="1">
    <source>
        <dbReference type="ARBA" id="ARBA00004123"/>
    </source>
</evidence>
<evidence type="ECO:0000313" key="15">
    <source>
        <dbReference type="Proteomes" id="UP000289340"/>
    </source>
</evidence>
<keyword evidence="3" id="KW-0479">Metal-binding</keyword>